<evidence type="ECO:0000313" key="2">
    <source>
        <dbReference type="Proteomes" id="UP000051236"/>
    </source>
</evidence>
<organism evidence="1 2">
    <name type="scientific">Agrilactobacillus composti DSM 18527 = JCM 14202</name>
    <dbReference type="NCBI Taxonomy" id="1423734"/>
    <lineage>
        <taxon>Bacteria</taxon>
        <taxon>Bacillati</taxon>
        <taxon>Bacillota</taxon>
        <taxon>Bacilli</taxon>
        <taxon>Lactobacillales</taxon>
        <taxon>Lactobacillaceae</taxon>
        <taxon>Agrilactobacillus</taxon>
    </lineage>
</organism>
<dbReference type="eggNOG" id="ENOG5033GHC">
    <property type="taxonomic scope" value="Bacteria"/>
</dbReference>
<evidence type="ECO:0000313" key="1">
    <source>
        <dbReference type="EMBL" id="KRM34213.1"/>
    </source>
</evidence>
<sequence>MTDNLSKKPIHLDPKKFANLVVSSHDVSDDLSPEKIVKRKLTLYLTALMIAERFNQLENRDLRNLPKDDYHKLIGELEDETFEDW</sequence>
<dbReference type="PATRIC" id="fig|1423734.3.peg.2225"/>
<dbReference type="EMBL" id="AZGA01000029">
    <property type="protein sequence ID" value="KRM34213.1"/>
    <property type="molecule type" value="Genomic_DNA"/>
</dbReference>
<dbReference type="AlphaFoldDB" id="X0PUW0"/>
<reference evidence="1 2" key="1">
    <citation type="journal article" date="2015" name="Genome Announc.">
        <title>Expanding the biotechnology potential of lactobacilli through comparative genomics of 213 strains and associated genera.</title>
        <authorList>
            <person name="Sun Z."/>
            <person name="Harris H.M."/>
            <person name="McCann A."/>
            <person name="Guo C."/>
            <person name="Argimon S."/>
            <person name="Zhang W."/>
            <person name="Yang X."/>
            <person name="Jeffery I.B."/>
            <person name="Cooney J.C."/>
            <person name="Kagawa T.F."/>
            <person name="Liu W."/>
            <person name="Song Y."/>
            <person name="Salvetti E."/>
            <person name="Wrobel A."/>
            <person name="Rasinkangas P."/>
            <person name="Parkhill J."/>
            <person name="Rea M.C."/>
            <person name="O'Sullivan O."/>
            <person name="Ritari J."/>
            <person name="Douillard F.P."/>
            <person name="Paul Ross R."/>
            <person name="Yang R."/>
            <person name="Briner A.E."/>
            <person name="Felis G.E."/>
            <person name="de Vos W.M."/>
            <person name="Barrangou R."/>
            <person name="Klaenhammer T.R."/>
            <person name="Caufield P.W."/>
            <person name="Cui Y."/>
            <person name="Zhang H."/>
            <person name="O'Toole P.W."/>
        </authorList>
    </citation>
    <scope>NUCLEOTIDE SEQUENCE [LARGE SCALE GENOMIC DNA]</scope>
    <source>
        <strain evidence="1 2">DSM 18527</strain>
    </source>
</reference>
<proteinExistence type="predicted"/>
<dbReference type="Proteomes" id="UP000051236">
    <property type="component" value="Unassembled WGS sequence"/>
</dbReference>
<dbReference type="OrthoDB" id="2298311at2"/>
<protein>
    <submittedName>
        <fullName evidence="1">Uncharacterized protein</fullName>
    </submittedName>
</protein>
<name>X0PUW0_9LACO</name>
<gene>
    <name evidence="1" type="ORF">FC83_GL002203</name>
</gene>
<accession>X0PUW0</accession>
<dbReference type="STRING" id="1423734.FC83_GL002203"/>
<dbReference type="RefSeq" id="WP_035456107.1">
    <property type="nucleotide sequence ID" value="NZ_AZGA01000029.1"/>
</dbReference>
<keyword evidence="2" id="KW-1185">Reference proteome</keyword>
<comment type="caution">
    <text evidence="1">The sequence shown here is derived from an EMBL/GenBank/DDBJ whole genome shotgun (WGS) entry which is preliminary data.</text>
</comment>